<keyword evidence="1" id="KW-0472">Membrane</keyword>
<keyword evidence="3" id="KW-1185">Reference proteome</keyword>
<accession>A0A8T3BA20</accession>
<comment type="caution">
    <text evidence="2">The sequence shown here is derived from an EMBL/GenBank/DDBJ whole genome shotgun (WGS) entry which is preliminary data.</text>
</comment>
<proteinExistence type="predicted"/>
<dbReference type="Proteomes" id="UP000829196">
    <property type="component" value="Unassembled WGS sequence"/>
</dbReference>
<name>A0A8T3BA20_DENNO</name>
<reference evidence="2" key="1">
    <citation type="journal article" date="2022" name="Front. Genet.">
        <title>Chromosome-Scale Assembly of the Dendrobium nobile Genome Provides Insights Into the Molecular Mechanism of the Biosynthesis of the Medicinal Active Ingredient of Dendrobium.</title>
        <authorList>
            <person name="Xu Q."/>
            <person name="Niu S.-C."/>
            <person name="Li K.-L."/>
            <person name="Zheng P.-J."/>
            <person name="Zhang X.-J."/>
            <person name="Jia Y."/>
            <person name="Liu Y."/>
            <person name="Niu Y.-X."/>
            <person name="Yu L.-H."/>
            <person name="Chen D.-F."/>
            <person name="Zhang G.-Q."/>
        </authorList>
    </citation>
    <scope>NUCLEOTIDE SEQUENCE</scope>
    <source>
        <tissue evidence="2">Leaf</tissue>
    </source>
</reference>
<evidence type="ECO:0000313" key="3">
    <source>
        <dbReference type="Proteomes" id="UP000829196"/>
    </source>
</evidence>
<sequence>MENFRAKCKNLSKKSSGSLRHSINMFIIVISVEIISSASVSLLTQQSSNCFSKIPRNH</sequence>
<evidence type="ECO:0000313" key="2">
    <source>
        <dbReference type="EMBL" id="KAI0507276.1"/>
    </source>
</evidence>
<gene>
    <name evidence="2" type="ORF">KFK09_013398</name>
</gene>
<evidence type="ECO:0000256" key="1">
    <source>
        <dbReference type="SAM" id="Phobius"/>
    </source>
</evidence>
<keyword evidence="1" id="KW-1133">Transmembrane helix</keyword>
<dbReference type="AlphaFoldDB" id="A0A8T3BA20"/>
<feature type="transmembrane region" description="Helical" evidence="1">
    <location>
        <begin position="21"/>
        <end position="43"/>
    </location>
</feature>
<organism evidence="2 3">
    <name type="scientific">Dendrobium nobile</name>
    <name type="common">Orchid</name>
    <dbReference type="NCBI Taxonomy" id="94219"/>
    <lineage>
        <taxon>Eukaryota</taxon>
        <taxon>Viridiplantae</taxon>
        <taxon>Streptophyta</taxon>
        <taxon>Embryophyta</taxon>
        <taxon>Tracheophyta</taxon>
        <taxon>Spermatophyta</taxon>
        <taxon>Magnoliopsida</taxon>
        <taxon>Liliopsida</taxon>
        <taxon>Asparagales</taxon>
        <taxon>Orchidaceae</taxon>
        <taxon>Epidendroideae</taxon>
        <taxon>Malaxideae</taxon>
        <taxon>Dendrobiinae</taxon>
        <taxon>Dendrobium</taxon>
    </lineage>
</organism>
<keyword evidence="1" id="KW-0812">Transmembrane</keyword>
<dbReference type="EMBL" id="JAGYWB010000010">
    <property type="protein sequence ID" value="KAI0507276.1"/>
    <property type="molecule type" value="Genomic_DNA"/>
</dbReference>
<protein>
    <submittedName>
        <fullName evidence="2">Uncharacterized protein</fullName>
    </submittedName>
</protein>